<reference evidence="2" key="1">
    <citation type="submission" date="2015-04" db="UniProtKB">
        <authorList>
            <consortium name="EnsemblPlants"/>
        </authorList>
    </citation>
    <scope>IDENTIFICATION</scope>
</reference>
<reference evidence="2" key="2">
    <citation type="submission" date="2018-05" db="EMBL/GenBank/DDBJ databases">
        <title>OgluRS3 (Oryza glumaepatula Reference Sequence Version 3).</title>
        <authorList>
            <person name="Zhang J."/>
            <person name="Kudrna D."/>
            <person name="Lee S."/>
            <person name="Talag J."/>
            <person name="Welchert J."/>
            <person name="Wing R.A."/>
        </authorList>
    </citation>
    <scope>NUCLEOTIDE SEQUENCE [LARGE SCALE GENOMIC DNA]</scope>
</reference>
<dbReference type="Proteomes" id="UP000026961">
    <property type="component" value="Chromosome 4"/>
</dbReference>
<feature type="transmembrane region" description="Helical" evidence="1">
    <location>
        <begin position="233"/>
        <end position="255"/>
    </location>
</feature>
<evidence type="ECO:0000313" key="2">
    <source>
        <dbReference type="EnsemblPlants" id="OGLUM04G07100.1"/>
    </source>
</evidence>
<dbReference type="Gramene" id="OGLUM04G07100.1">
    <property type="protein sequence ID" value="OGLUM04G07100.1"/>
    <property type="gene ID" value="OGLUM04G07100"/>
</dbReference>
<keyword evidence="1" id="KW-1133">Transmembrane helix</keyword>
<dbReference type="HOGENOM" id="CLU_063139_0_0_1"/>
<protein>
    <submittedName>
        <fullName evidence="2">Uncharacterized protein</fullName>
    </submittedName>
</protein>
<organism evidence="2">
    <name type="scientific">Oryza glumipatula</name>
    <dbReference type="NCBI Taxonomy" id="40148"/>
    <lineage>
        <taxon>Eukaryota</taxon>
        <taxon>Viridiplantae</taxon>
        <taxon>Streptophyta</taxon>
        <taxon>Embryophyta</taxon>
        <taxon>Tracheophyta</taxon>
        <taxon>Spermatophyta</taxon>
        <taxon>Magnoliopsida</taxon>
        <taxon>Liliopsida</taxon>
        <taxon>Poales</taxon>
        <taxon>Poaceae</taxon>
        <taxon>BOP clade</taxon>
        <taxon>Oryzoideae</taxon>
        <taxon>Oryzeae</taxon>
        <taxon>Oryzinae</taxon>
        <taxon>Oryza</taxon>
    </lineage>
</organism>
<keyword evidence="3" id="KW-1185">Reference proteome</keyword>
<proteinExistence type="predicted"/>
<dbReference type="AlphaFoldDB" id="A0A0D9ZIU2"/>
<sequence length="363" mass="38929">MAAPMADGGDLVMLMEVSQLKKLALLLRNNEEAQITQAVKSQNERVKYLHSVNHAYNHAVDLLDDGTATRDKYAAAPAGGGGGEAKASIAEDVLEYVKYGLNMSMQNVRNCCLRVDCIGKIRAHYDSLVADLAGLHADDVANLRRLAKDTAMFKECMFEHCNKLRSGSARAMSKAFSMMLKQEGIKFPDLVKRHKNKLGFEGEFEHLTDAQKLEVYNSIIEESSRAKMPVTEMVSTAAGVAVLLATAGLMVWDIFTAEHTVEAVLRNSLNALAEVGAFAVQVVVEGAVTEAVADLELGVFVVSMAGFVAGAVAGILFVAVAGVLVDLIMGTAGNVAPPVTDLKFHTATMPDGMQLAYIISHRG</sequence>
<keyword evidence="1" id="KW-0472">Membrane</keyword>
<dbReference type="EnsemblPlants" id="OGLUM04G07100.1">
    <property type="protein sequence ID" value="OGLUM04G07100.1"/>
    <property type="gene ID" value="OGLUM04G07100"/>
</dbReference>
<evidence type="ECO:0000313" key="3">
    <source>
        <dbReference type="Proteomes" id="UP000026961"/>
    </source>
</evidence>
<dbReference type="eggNOG" id="ENOG502S2N4">
    <property type="taxonomic scope" value="Eukaryota"/>
</dbReference>
<accession>A0A0D9ZIU2</accession>
<evidence type="ECO:0000256" key="1">
    <source>
        <dbReference type="SAM" id="Phobius"/>
    </source>
</evidence>
<feature type="transmembrane region" description="Helical" evidence="1">
    <location>
        <begin position="297"/>
        <end position="325"/>
    </location>
</feature>
<name>A0A0D9ZIU2_9ORYZ</name>
<keyword evidence="1" id="KW-0812">Transmembrane</keyword>